<proteinExistence type="predicted"/>
<dbReference type="EMBL" id="JADIMP010000094">
    <property type="protein sequence ID" value="MBO8441929.1"/>
    <property type="molecule type" value="Genomic_DNA"/>
</dbReference>
<gene>
    <name evidence="2" type="ORF">IAA89_05820</name>
</gene>
<evidence type="ECO:0000313" key="3">
    <source>
        <dbReference type="Proteomes" id="UP000823614"/>
    </source>
</evidence>
<accession>A0A9D9H8P1</accession>
<dbReference type="InterPro" id="IPR051396">
    <property type="entry name" value="Bact_Antivir_Def_Nuclease"/>
</dbReference>
<dbReference type="Pfam" id="PF13304">
    <property type="entry name" value="AAA_21"/>
    <property type="match status" value="1"/>
</dbReference>
<organism evidence="2 3">
    <name type="scientific">Candidatus Gallilactobacillus intestinavium</name>
    <dbReference type="NCBI Taxonomy" id="2840838"/>
    <lineage>
        <taxon>Bacteria</taxon>
        <taxon>Bacillati</taxon>
        <taxon>Bacillota</taxon>
        <taxon>Bacilli</taxon>
        <taxon>Lactobacillales</taxon>
        <taxon>Lactobacillaceae</taxon>
        <taxon>Lactobacillaceae incertae sedis</taxon>
        <taxon>Candidatus Gallilactobacillus</taxon>
    </lineage>
</organism>
<dbReference type="InterPro" id="IPR003959">
    <property type="entry name" value="ATPase_AAA_core"/>
</dbReference>
<dbReference type="Gene3D" id="3.40.50.300">
    <property type="entry name" value="P-loop containing nucleotide triphosphate hydrolases"/>
    <property type="match status" value="1"/>
</dbReference>
<dbReference type="PANTHER" id="PTHR43581">
    <property type="entry name" value="ATP/GTP PHOSPHATASE"/>
    <property type="match status" value="1"/>
</dbReference>
<comment type="caution">
    <text evidence="2">The sequence shown here is derived from an EMBL/GenBank/DDBJ whole genome shotgun (WGS) entry which is preliminary data.</text>
</comment>
<protein>
    <submittedName>
        <fullName evidence="2">AAA family ATPase</fullName>
    </submittedName>
</protein>
<evidence type="ECO:0000313" key="2">
    <source>
        <dbReference type="EMBL" id="MBO8441929.1"/>
    </source>
</evidence>
<dbReference type="AlphaFoldDB" id="A0A9D9H8P1"/>
<dbReference type="SUPFAM" id="SSF52540">
    <property type="entry name" value="P-loop containing nucleoside triphosphate hydrolases"/>
    <property type="match status" value="1"/>
</dbReference>
<dbReference type="PANTHER" id="PTHR43581:SF2">
    <property type="entry name" value="EXCINUCLEASE ATPASE SUBUNIT"/>
    <property type="match status" value="1"/>
</dbReference>
<evidence type="ECO:0000259" key="1">
    <source>
        <dbReference type="Pfam" id="PF13304"/>
    </source>
</evidence>
<dbReference type="InterPro" id="IPR027417">
    <property type="entry name" value="P-loop_NTPase"/>
</dbReference>
<feature type="domain" description="ATPase AAA-type core" evidence="1">
    <location>
        <begin position="50"/>
        <end position="325"/>
    </location>
</feature>
<dbReference type="GO" id="GO:0016887">
    <property type="term" value="F:ATP hydrolysis activity"/>
    <property type="evidence" value="ECO:0007669"/>
    <property type="project" value="InterPro"/>
</dbReference>
<reference evidence="2" key="2">
    <citation type="journal article" date="2021" name="PeerJ">
        <title>Extensive microbial diversity within the chicken gut microbiome revealed by metagenomics and culture.</title>
        <authorList>
            <person name="Gilroy R."/>
            <person name="Ravi A."/>
            <person name="Getino M."/>
            <person name="Pursley I."/>
            <person name="Horton D.L."/>
            <person name="Alikhan N.F."/>
            <person name="Baker D."/>
            <person name="Gharbi K."/>
            <person name="Hall N."/>
            <person name="Watson M."/>
            <person name="Adriaenssens E.M."/>
            <person name="Foster-Nyarko E."/>
            <person name="Jarju S."/>
            <person name="Secka A."/>
            <person name="Antonio M."/>
            <person name="Oren A."/>
            <person name="Chaudhuri R.R."/>
            <person name="La Ragione R."/>
            <person name="Hildebrand F."/>
            <person name="Pallen M.J."/>
        </authorList>
    </citation>
    <scope>NUCLEOTIDE SEQUENCE</scope>
    <source>
        <strain evidence="2">C6-149</strain>
    </source>
</reference>
<name>A0A9D9H8P1_9LACO</name>
<dbReference type="GO" id="GO:0005524">
    <property type="term" value="F:ATP binding"/>
    <property type="evidence" value="ECO:0007669"/>
    <property type="project" value="InterPro"/>
</dbReference>
<sequence>MEKLYFLNFVINGHPLFEKDTSFSTFAKSKVLLDEGVTNLFNNLYFNNVIALVGKNATGKTTLLKLIIGTLNLLTNPDTQIIKSTCLTEVLRKNFPVNMEIYFYGTDKKIIKDEISFDINSETNEWVISSEKIYEKKVSKSTRKKYIYDFDKEKSPAFDRKQIGDQLGNKFPRNISVFNVFYNNKYKTQHVYEKLFTTNINAVLIKEETVSPELLNYLDPSIEYLKVCSQETESGNTAYYKLKFKNSSHEITEFNFATLMKYLSSGTQKAITLYDMVVSALKNGGILFVDEIENHFNTEIVRDFINFFKDPSINVYGAVLIFSTHYSEMLDDIERNDSIYVTNRADKVELFRYSDLNIRSDFSKTEVYKASSIKVPNSSKIVKTSPSYDAYIGLKRTTRSLVRGRE</sequence>
<reference evidence="2" key="1">
    <citation type="submission" date="2020-10" db="EMBL/GenBank/DDBJ databases">
        <authorList>
            <person name="Gilroy R."/>
        </authorList>
    </citation>
    <scope>NUCLEOTIDE SEQUENCE</scope>
    <source>
        <strain evidence="2">C6-149</strain>
    </source>
</reference>
<dbReference type="Proteomes" id="UP000823614">
    <property type="component" value="Unassembled WGS sequence"/>
</dbReference>